<dbReference type="Pfam" id="PF00825">
    <property type="entry name" value="Ribonuclease_P"/>
    <property type="match status" value="1"/>
</dbReference>
<keyword evidence="2 7" id="KW-0819">tRNA processing</keyword>
<name>A0A2H0R4A7_9BACT</name>
<evidence type="ECO:0000313" key="10">
    <source>
        <dbReference type="Proteomes" id="UP000230232"/>
    </source>
</evidence>
<accession>A0A2H0R4A7</accession>
<comment type="caution">
    <text evidence="9">The sequence shown here is derived from an EMBL/GenBank/DDBJ whole genome shotgun (WGS) entry which is preliminary data.</text>
</comment>
<evidence type="ECO:0000256" key="7">
    <source>
        <dbReference type="HAMAP-Rule" id="MF_00227"/>
    </source>
</evidence>
<dbReference type="SUPFAM" id="SSF54211">
    <property type="entry name" value="Ribosomal protein S5 domain 2-like"/>
    <property type="match status" value="1"/>
</dbReference>
<evidence type="ECO:0000256" key="5">
    <source>
        <dbReference type="ARBA" id="ARBA00022801"/>
    </source>
</evidence>
<proteinExistence type="inferred from homology"/>
<evidence type="ECO:0000256" key="1">
    <source>
        <dbReference type="ARBA" id="ARBA00002663"/>
    </source>
</evidence>
<organism evidence="9 10">
    <name type="scientific">Candidatus Yanofskybacteria bacterium CG10_big_fil_rev_8_21_14_0_10_46_23</name>
    <dbReference type="NCBI Taxonomy" id="1975098"/>
    <lineage>
        <taxon>Bacteria</taxon>
        <taxon>Candidatus Yanofskyibacteriota</taxon>
    </lineage>
</organism>
<protein>
    <recommendedName>
        <fullName evidence="7 8">Ribonuclease P protein component</fullName>
        <shortName evidence="7">RNase P protein</shortName>
        <shortName evidence="7">RNaseP protein</shortName>
        <ecNumber evidence="7 8">3.1.26.5</ecNumber>
    </recommendedName>
    <alternativeName>
        <fullName evidence="7">Protein C5</fullName>
    </alternativeName>
</protein>
<dbReference type="EMBL" id="PCXO01000006">
    <property type="protein sequence ID" value="PIR41368.1"/>
    <property type="molecule type" value="Genomic_DNA"/>
</dbReference>
<dbReference type="InterPro" id="IPR014721">
    <property type="entry name" value="Ribsml_uS5_D2-typ_fold_subgr"/>
</dbReference>
<dbReference type="GO" id="GO:0042781">
    <property type="term" value="F:3'-tRNA processing endoribonuclease activity"/>
    <property type="evidence" value="ECO:0007669"/>
    <property type="project" value="TreeGrafter"/>
</dbReference>
<comment type="subunit">
    <text evidence="7">Consists of a catalytic RNA component (M1 or rnpB) and a protein subunit.</text>
</comment>
<dbReference type="GO" id="GO:0001682">
    <property type="term" value="P:tRNA 5'-leader removal"/>
    <property type="evidence" value="ECO:0007669"/>
    <property type="project" value="UniProtKB-UniRule"/>
</dbReference>
<evidence type="ECO:0000256" key="2">
    <source>
        <dbReference type="ARBA" id="ARBA00022694"/>
    </source>
</evidence>
<comment type="similarity">
    <text evidence="7">Belongs to the RnpA family.</text>
</comment>
<dbReference type="InterPro" id="IPR020568">
    <property type="entry name" value="Ribosomal_Su5_D2-typ_SF"/>
</dbReference>
<dbReference type="PANTHER" id="PTHR33992:SF1">
    <property type="entry name" value="RIBONUCLEASE P PROTEIN COMPONENT"/>
    <property type="match status" value="1"/>
</dbReference>
<evidence type="ECO:0000256" key="4">
    <source>
        <dbReference type="ARBA" id="ARBA00022759"/>
    </source>
</evidence>
<evidence type="ECO:0000256" key="8">
    <source>
        <dbReference type="NCBIfam" id="TIGR00188"/>
    </source>
</evidence>
<evidence type="ECO:0000256" key="6">
    <source>
        <dbReference type="ARBA" id="ARBA00022884"/>
    </source>
</evidence>
<keyword evidence="5 7" id="KW-0378">Hydrolase</keyword>
<dbReference type="NCBIfam" id="TIGR00188">
    <property type="entry name" value="rnpA"/>
    <property type="match status" value="1"/>
</dbReference>
<keyword evidence="3 7" id="KW-0540">Nuclease</keyword>
<dbReference type="Gene3D" id="3.30.230.10">
    <property type="match status" value="1"/>
</dbReference>
<dbReference type="InterPro" id="IPR020539">
    <property type="entry name" value="RNase_P_CS"/>
</dbReference>
<dbReference type="GO" id="GO:0000049">
    <property type="term" value="F:tRNA binding"/>
    <property type="evidence" value="ECO:0007669"/>
    <property type="project" value="UniProtKB-UniRule"/>
</dbReference>
<dbReference type="InterPro" id="IPR000100">
    <property type="entry name" value="RNase_P"/>
</dbReference>
<comment type="catalytic activity">
    <reaction evidence="7">
        <text>Endonucleolytic cleavage of RNA, removing 5'-extranucleotides from tRNA precursor.</text>
        <dbReference type="EC" id="3.1.26.5"/>
    </reaction>
</comment>
<dbReference type="PANTHER" id="PTHR33992">
    <property type="entry name" value="RIBONUCLEASE P PROTEIN COMPONENT"/>
    <property type="match status" value="1"/>
</dbReference>
<dbReference type="HAMAP" id="MF_00227">
    <property type="entry name" value="RNase_P"/>
    <property type="match status" value="1"/>
</dbReference>
<dbReference type="GO" id="GO:0004526">
    <property type="term" value="F:ribonuclease P activity"/>
    <property type="evidence" value="ECO:0007669"/>
    <property type="project" value="UniProtKB-UniRule"/>
</dbReference>
<evidence type="ECO:0000313" key="9">
    <source>
        <dbReference type="EMBL" id="PIR41368.1"/>
    </source>
</evidence>
<dbReference type="GO" id="GO:0030677">
    <property type="term" value="C:ribonuclease P complex"/>
    <property type="evidence" value="ECO:0007669"/>
    <property type="project" value="TreeGrafter"/>
</dbReference>
<dbReference type="PROSITE" id="PS00648">
    <property type="entry name" value="RIBONUCLEASE_P"/>
    <property type="match status" value="1"/>
</dbReference>
<evidence type="ECO:0000256" key="3">
    <source>
        <dbReference type="ARBA" id="ARBA00022722"/>
    </source>
</evidence>
<comment type="function">
    <text evidence="1 7">RNaseP catalyzes the removal of the 5'-leader sequence from pre-tRNA to produce the mature 5'-terminus. It can also cleave other RNA substrates such as 4.5S RNA. The protein component plays an auxiliary but essential role in vivo by binding to the 5'-leader sequence and broadening the substrate specificity of the ribozyme.</text>
</comment>
<dbReference type="EC" id="3.1.26.5" evidence="7 8"/>
<gene>
    <name evidence="7 9" type="primary">rnpA</name>
    <name evidence="9" type="ORF">COV31_01570</name>
</gene>
<reference evidence="9 10" key="1">
    <citation type="submission" date="2017-09" db="EMBL/GenBank/DDBJ databases">
        <title>Depth-based differentiation of microbial function through sediment-hosted aquifers and enrichment of novel symbionts in the deep terrestrial subsurface.</title>
        <authorList>
            <person name="Probst A.J."/>
            <person name="Ladd B."/>
            <person name="Jarett J.K."/>
            <person name="Geller-Mcgrath D.E."/>
            <person name="Sieber C.M."/>
            <person name="Emerson J.B."/>
            <person name="Anantharaman K."/>
            <person name="Thomas B.C."/>
            <person name="Malmstrom R."/>
            <person name="Stieglmeier M."/>
            <person name="Klingl A."/>
            <person name="Woyke T."/>
            <person name="Ryan C.M."/>
            <person name="Banfield J.F."/>
        </authorList>
    </citation>
    <scope>NUCLEOTIDE SEQUENCE [LARGE SCALE GENOMIC DNA]</scope>
    <source>
        <strain evidence="9">CG10_big_fil_rev_8_21_14_0_10_46_23</strain>
    </source>
</reference>
<sequence length="111" mass="12815">MIGKKSKIKNQQVVSLIYKKGETVRGKFFFISLYKNESLKNRFAFIVPNKVISKAPARNRLRRQLRYFFENNKALIPPNTDIIVTARPGVGGLDYKEISQELTGLIKRTKK</sequence>
<dbReference type="Proteomes" id="UP000230232">
    <property type="component" value="Unassembled WGS sequence"/>
</dbReference>
<dbReference type="AlphaFoldDB" id="A0A2H0R4A7"/>
<keyword evidence="4 7" id="KW-0255">Endonuclease</keyword>
<keyword evidence="6 7" id="KW-0694">RNA-binding</keyword>